<accession>A0A4Y7KZU9</accession>
<organism evidence="1 2">
    <name type="scientific">Papaver somniferum</name>
    <name type="common">Opium poppy</name>
    <dbReference type="NCBI Taxonomy" id="3469"/>
    <lineage>
        <taxon>Eukaryota</taxon>
        <taxon>Viridiplantae</taxon>
        <taxon>Streptophyta</taxon>
        <taxon>Embryophyta</taxon>
        <taxon>Tracheophyta</taxon>
        <taxon>Spermatophyta</taxon>
        <taxon>Magnoliopsida</taxon>
        <taxon>Ranunculales</taxon>
        <taxon>Papaveraceae</taxon>
        <taxon>Papaveroideae</taxon>
        <taxon>Papaver</taxon>
    </lineage>
</organism>
<protein>
    <submittedName>
        <fullName evidence="1">Uncharacterized protein</fullName>
    </submittedName>
</protein>
<evidence type="ECO:0000313" key="2">
    <source>
        <dbReference type="Proteomes" id="UP000316621"/>
    </source>
</evidence>
<dbReference type="AlphaFoldDB" id="A0A4Y7KZU9"/>
<dbReference type="Gramene" id="RZC77902">
    <property type="protein sequence ID" value="RZC77902"/>
    <property type="gene ID" value="C5167_002115"/>
</dbReference>
<keyword evidence="2" id="KW-1185">Reference proteome</keyword>
<reference evidence="1 2" key="1">
    <citation type="journal article" date="2018" name="Science">
        <title>The opium poppy genome and morphinan production.</title>
        <authorList>
            <person name="Guo L."/>
            <person name="Winzer T."/>
            <person name="Yang X."/>
            <person name="Li Y."/>
            <person name="Ning Z."/>
            <person name="He Z."/>
            <person name="Teodor R."/>
            <person name="Lu Y."/>
            <person name="Bowser T.A."/>
            <person name="Graham I.A."/>
            <person name="Ye K."/>
        </authorList>
    </citation>
    <scope>NUCLEOTIDE SEQUENCE [LARGE SCALE GENOMIC DNA]</scope>
    <source>
        <strain evidence="2">cv. HN1</strain>
        <tissue evidence="1">Leaves</tissue>
    </source>
</reference>
<proteinExistence type="predicted"/>
<name>A0A4Y7KZU9_PAPSO</name>
<gene>
    <name evidence="1" type="ORF">C5167_002115</name>
</gene>
<evidence type="ECO:0000313" key="1">
    <source>
        <dbReference type="EMBL" id="RZC77902.1"/>
    </source>
</evidence>
<dbReference type="Proteomes" id="UP000316621">
    <property type="component" value="Chromosome 9"/>
</dbReference>
<sequence>MGAKSGFEWFWLWFEKDKEFSGTNEEKTEMRNLKNEIETKNWFDYGENGCETDVVAGRANAADGNDCCAVDLVDHGGVLAKQIRTEG</sequence>
<dbReference type="EMBL" id="CM010723">
    <property type="protein sequence ID" value="RZC77902.1"/>
    <property type="molecule type" value="Genomic_DNA"/>
</dbReference>